<proteinExistence type="predicted"/>
<evidence type="ECO:0000313" key="3">
    <source>
        <dbReference type="Proteomes" id="UP001215598"/>
    </source>
</evidence>
<feature type="region of interest" description="Disordered" evidence="1">
    <location>
        <begin position="1"/>
        <end position="24"/>
    </location>
</feature>
<accession>A0AAD7K4I0</accession>
<reference evidence="2" key="1">
    <citation type="submission" date="2023-03" db="EMBL/GenBank/DDBJ databases">
        <title>Massive genome expansion in bonnet fungi (Mycena s.s.) driven by repeated elements and novel gene families across ecological guilds.</title>
        <authorList>
            <consortium name="Lawrence Berkeley National Laboratory"/>
            <person name="Harder C.B."/>
            <person name="Miyauchi S."/>
            <person name="Viragh M."/>
            <person name="Kuo A."/>
            <person name="Thoen E."/>
            <person name="Andreopoulos B."/>
            <person name="Lu D."/>
            <person name="Skrede I."/>
            <person name="Drula E."/>
            <person name="Henrissat B."/>
            <person name="Morin E."/>
            <person name="Kohler A."/>
            <person name="Barry K."/>
            <person name="LaButti K."/>
            <person name="Morin E."/>
            <person name="Salamov A."/>
            <person name="Lipzen A."/>
            <person name="Mereny Z."/>
            <person name="Hegedus B."/>
            <person name="Baldrian P."/>
            <person name="Stursova M."/>
            <person name="Weitz H."/>
            <person name="Taylor A."/>
            <person name="Grigoriev I.V."/>
            <person name="Nagy L.G."/>
            <person name="Martin F."/>
            <person name="Kauserud H."/>
        </authorList>
    </citation>
    <scope>NUCLEOTIDE SEQUENCE</scope>
    <source>
        <strain evidence="2">CBHHK182m</strain>
    </source>
</reference>
<protein>
    <recommendedName>
        <fullName evidence="4">BZIP domain-containing protein</fullName>
    </recommendedName>
</protein>
<dbReference type="CDD" id="cd12193">
    <property type="entry name" value="bZIP_GCN4"/>
    <property type="match status" value="1"/>
</dbReference>
<feature type="region of interest" description="Disordered" evidence="1">
    <location>
        <begin position="173"/>
        <end position="208"/>
    </location>
</feature>
<comment type="caution">
    <text evidence="2">The sequence shown here is derived from an EMBL/GenBank/DDBJ whole genome shotgun (WGS) entry which is preliminary data.</text>
</comment>
<feature type="compositionally biased region" description="Low complexity" evidence="1">
    <location>
        <begin position="191"/>
        <end position="208"/>
    </location>
</feature>
<dbReference type="EMBL" id="JARKIB010000007">
    <property type="protein sequence ID" value="KAJ7778220.1"/>
    <property type="molecule type" value="Genomic_DNA"/>
</dbReference>
<evidence type="ECO:0000313" key="2">
    <source>
        <dbReference type="EMBL" id="KAJ7778220.1"/>
    </source>
</evidence>
<dbReference type="AlphaFoldDB" id="A0AAD7K4I0"/>
<keyword evidence="3" id="KW-1185">Reference proteome</keyword>
<organism evidence="2 3">
    <name type="scientific">Mycena metata</name>
    <dbReference type="NCBI Taxonomy" id="1033252"/>
    <lineage>
        <taxon>Eukaryota</taxon>
        <taxon>Fungi</taxon>
        <taxon>Dikarya</taxon>
        <taxon>Basidiomycota</taxon>
        <taxon>Agaricomycotina</taxon>
        <taxon>Agaricomycetes</taxon>
        <taxon>Agaricomycetidae</taxon>
        <taxon>Agaricales</taxon>
        <taxon>Marasmiineae</taxon>
        <taxon>Mycenaceae</taxon>
        <taxon>Mycena</taxon>
    </lineage>
</organism>
<evidence type="ECO:0008006" key="4">
    <source>
        <dbReference type="Google" id="ProtNLM"/>
    </source>
</evidence>
<evidence type="ECO:0000256" key="1">
    <source>
        <dbReference type="SAM" id="MobiDB-lite"/>
    </source>
</evidence>
<feature type="compositionally biased region" description="Low complexity" evidence="1">
    <location>
        <begin position="11"/>
        <end position="24"/>
    </location>
</feature>
<dbReference type="Proteomes" id="UP001215598">
    <property type="component" value="Unassembled WGS sequence"/>
</dbReference>
<sequence length="390" mass="41700">MLSQNPSDNEPAAADTATVAPAPVAGAMDPMQAIQDLLASPEFQNMDSFDSSYNPASPLFSDTASPLFNDAAAFDAYLTSPGETPYDDFATSPAEDSPFSDFLTTPVLPMTDEDMLTGPLVEGDGYGGDLFGGLSSYTYEAPAAPKLPSTEQLYTISPGTPALDSIDPSSTVFSAKAKAKPTPAAPKEESSPSSGPTTRRRVTATGTRKNLKPEALIPLEAPTQKRTYVTPSATSRKAVPALFAQKKRAHSVAFTDAEEAELGVLSPTASEAETIEYKRRQNTLAARKSRLRIDRHLSSSSRLHPHALRRSHPHFTIACALRLRYGLSLSSSPLCCPSPYVPHPIPSLSFYLHPQLNQRGLAYASLPSASRVSLSYHIISVPTHSPTPIV</sequence>
<name>A0AAD7K4I0_9AGAR</name>
<gene>
    <name evidence="2" type="ORF">B0H16DRAFT_880960</name>
</gene>